<dbReference type="EMBL" id="DYTQ01000116">
    <property type="protein sequence ID" value="HJH25094.1"/>
    <property type="molecule type" value="Genomic_DNA"/>
</dbReference>
<evidence type="ECO:0000256" key="4">
    <source>
        <dbReference type="ARBA" id="ARBA00023136"/>
    </source>
</evidence>
<dbReference type="GO" id="GO:0016020">
    <property type="term" value="C:membrane"/>
    <property type="evidence" value="ECO:0007669"/>
    <property type="project" value="UniProtKB-SubCell"/>
</dbReference>
<organism evidence="6 8">
    <name type="scientific">Paenalcaligenes hominis</name>
    <dbReference type="NCBI Taxonomy" id="643674"/>
    <lineage>
        <taxon>Bacteria</taxon>
        <taxon>Pseudomonadati</taxon>
        <taxon>Pseudomonadota</taxon>
        <taxon>Betaproteobacteria</taxon>
        <taxon>Burkholderiales</taxon>
        <taxon>Alcaligenaceae</taxon>
        <taxon>Paenalcaligenes</taxon>
    </lineage>
</organism>
<evidence type="ECO:0000313" key="8">
    <source>
        <dbReference type="Proteomes" id="UP000189369"/>
    </source>
</evidence>
<dbReference type="PANTHER" id="PTHR36926">
    <property type="entry name" value="COLICIN V PRODUCTION PROTEIN"/>
    <property type="match status" value="1"/>
</dbReference>
<dbReference type="RefSeq" id="WP_077733188.1">
    <property type="nucleotide sequence ID" value="NZ_BMCQ01000004.1"/>
</dbReference>
<dbReference type="InterPro" id="IPR052719">
    <property type="entry name" value="CvpA-like"/>
</dbReference>
<sequence>MNQFDYLILAIIGFSGILGLFRGLIKELMSLVAYIVAATAAVWWGPQASLWIEGWVANPLVRSAVAYLIVFILALLGVGLINMALSALIERTGLSTADHGFGMMFGLLRGIVLVLVLVTVAGYTQMPTESWWLESSLVKNAIHLIMRIKLYLPPDIAAWLPY</sequence>
<dbReference type="AlphaFoldDB" id="A0A1U9JY13"/>
<dbReference type="PANTHER" id="PTHR36926:SF1">
    <property type="entry name" value="COLICIN V PRODUCTION PROTEIN"/>
    <property type="match status" value="1"/>
</dbReference>
<gene>
    <name evidence="7" type="ORF">K8U84_11160</name>
    <name evidence="6" type="ORF">PAEH1_02120</name>
</gene>
<evidence type="ECO:0000313" key="7">
    <source>
        <dbReference type="EMBL" id="HJH25094.1"/>
    </source>
</evidence>
<dbReference type="EMBL" id="CP019697">
    <property type="protein sequence ID" value="AQS50644.1"/>
    <property type="molecule type" value="Genomic_DNA"/>
</dbReference>
<dbReference type="STRING" id="643674.PAEH1_02120"/>
<proteinExistence type="predicted"/>
<feature type="transmembrane region" description="Helical" evidence="5">
    <location>
        <begin position="101"/>
        <end position="123"/>
    </location>
</feature>
<reference evidence="6 8" key="1">
    <citation type="submission" date="2017-01" db="EMBL/GenBank/DDBJ databases">
        <title>Complete Genome Sequence of Paenalcaligenes hominis, Isolated from a paraplegic Patient with neurogenic bladder.</title>
        <authorList>
            <person name="Mukhopadhyay R."/>
            <person name="Joaquin J."/>
            <person name="Hogue R."/>
            <person name="Kilaru A."/>
            <person name="Jospin G."/>
            <person name="Mars K."/>
            <person name="Eisen J.A."/>
            <person name="Chaturvedi V."/>
        </authorList>
    </citation>
    <scope>NUCLEOTIDE SEQUENCE [LARGE SCALE GENOMIC DNA]</scope>
    <source>
        <strain evidence="6 8">15S00501</strain>
    </source>
</reference>
<keyword evidence="4 5" id="KW-0472">Membrane</keyword>
<dbReference type="Proteomes" id="UP000700248">
    <property type="component" value="Unassembled WGS sequence"/>
</dbReference>
<protein>
    <submittedName>
        <fullName evidence="6">Colicin V synthesis protein</fullName>
    </submittedName>
    <submittedName>
        <fullName evidence="7">CvpA family protein</fullName>
    </submittedName>
</protein>
<dbReference type="GO" id="GO:0009403">
    <property type="term" value="P:toxin biosynthetic process"/>
    <property type="evidence" value="ECO:0007669"/>
    <property type="project" value="InterPro"/>
</dbReference>
<reference evidence="7" key="3">
    <citation type="submission" date="2021-09" db="EMBL/GenBank/DDBJ databases">
        <authorList>
            <person name="Gilroy R."/>
        </authorList>
    </citation>
    <scope>NUCLEOTIDE SEQUENCE</scope>
    <source>
        <strain evidence="7">CHK175-13533</strain>
    </source>
</reference>
<comment type="subcellular location">
    <subcellularLocation>
        <location evidence="1">Membrane</location>
        <topology evidence="1">Multi-pass membrane protein</topology>
    </subcellularLocation>
</comment>
<feature type="transmembrane region" description="Helical" evidence="5">
    <location>
        <begin position="64"/>
        <end position="89"/>
    </location>
</feature>
<evidence type="ECO:0000256" key="3">
    <source>
        <dbReference type="ARBA" id="ARBA00022989"/>
    </source>
</evidence>
<feature type="transmembrane region" description="Helical" evidence="5">
    <location>
        <begin position="6"/>
        <end position="24"/>
    </location>
</feature>
<keyword evidence="2 5" id="KW-0812">Transmembrane</keyword>
<evidence type="ECO:0000313" key="6">
    <source>
        <dbReference type="EMBL" id="AQS50644.1"/>
    </source>
</evidence>
<reference evidence="7" key="2">
    <citation type="journal article" date="2021" name="PeerJ">
        <title>Extensive microbial diversity within the chicken gut microbiome revealed by metagenomics and culture.</title>
        <authorList>
            <person name="Gilroy R."/>
            <person name="Ravi A."/>
            <person name="Getino M."/>
            <person name="Pursley I."/>
            <person name="Horton D.L."/>
            <person name="Alikhan N.F."/>
            <person name="Baker D."/>
            <person name="Gharbi K."/>
            <person name="Hall N."/>
            <person name="Watson M."/>
            <person name="Adriaenssens E.M."/>
            <person name="Foster-Nyarko E."/>
            <person name="Jarju S."/>
            <person name="Secka A."/>
            <person name="Antonio M."/>
            <person name="Oren A."/>
            <person name="Chaudhuri R.R."/>
            <person name="La Ragione R."/>
            <person name="Hildebrand F."/>
            <person name="Pallen M.J."/>
        </authorList>
    </citation>
    <scope>NUCLEOTIDE SEQUENCE</scope>
    <source>
        <strain evidence="7">CHK175-13533</strain>
    </source>
</reference>
<dbReference type="OrthoDB" id="9810601at2"/>
<accession>A0A1U9JY13</accession>
<dbReference type="InterPro" id="IPR003825">
    <property type="entry name" value="Colicin-V_CvpA"/>
</dbReference>
<feature type="transmembrane region" description="Helical" evidence="5">
    <location>
        <begin position="31"/>
        <end position="52"/>
    </location>
</feature>
<dbReference type="Proteomes" id="UP000189369">
    <property type="component" value="Chromosome"/>
</dbReference>
<name>A0A1U9JY13_9BURK</name>
<dbReference type="KEGG" id="phn:PAEH1_02120"/>
<evidence type="ECO:0000256" key="2">
    <source>
        <dbReference type="ARBA" id="ARBA00022692"/>
    </source>
</evidence>
<evidence type="ECO:0000256" key="1">
    <source>
        <dbReference type="ARBA" id="ARBA00004141"/>
    </source>
</evidence>
<evidence type="ECO:0000256" key="5">
    <source>
        <dbReference type="SAM" id="Phobius"/>
    </source>
</evidence>
<keyword evidence="3 5" id="KW-1133">Transmembrane helix</keyword>
<dbReference type="Pfam" id="PF02674">
    <property type="entry name" value="Colicin_V"/>
    <property type="match status" value="1"/>
</dbReference>